<evidence type="ECO:0000313" key="3">
    <source>
        <dbReference type="EMBL" id="OEU10845.1"/>
    </source>
</evidence>
<gene>
    <name evidence="3" type="ORF">FRACYDRAFT_246718</name>
</gene>
<dbReference type="OrthoDB" id="39895at2759"/>
<dbReference type="EMBL" id="KV784370">
    <property type="protein sequence ID" value="OEU10845.1"/>
    <property type="molecule type" value="Genomic_DNA"/>
</dbReference>
<dbReference type="GO" id="GO:0003729">
    <property type="term" value="F:mRNA binding"/>
    <property type="evidence" value="ECO:0007669"/>
    <property type="project" value="TreeGrafter"/>
</dbReference>
<dbReference type="NCBIfam" id="TIGR00756">
    <property type="entry name" value="PPR"/>
    <property type="match status" value="2"/>
</dbReference>
<name>A0A1E7EYG2_9STRA</name>
<organism evidence="3 4">
    <name type="scientific">Fragilariopsis cylindrus CCMP1102</name>
    <dbReference type="NCBI Taxonomy" id="635003"/>
    <lineage>
        <taxon>Eukaryota</taxon>
        <taxon>Sar</taxon>
        <taxon>Stramenopiles</taxon>
        <taxon>Ochrophyta</taxon>
        <taxon>Bacillariophyta</taxon>
        <taxon>Bacillariophyceae</taxon>
        <taxon>Bacillariophycidae</taxon>
        <taxon>Bacillariales</taxon>
        <taxon>Bacillariaceae</taxon>
        <taxon>Fragilariopsis</taxon>
    </lineage>
</organism>
<dbReference type="InterPro" id="IPR002885">
    <property type="entry name" value="PPR_rpt"/>
</dbReference>
<feature type="repeat" description="PPR" evidence="2">
    <location>
        <begin position="211"/>
        <end position="245"/>
    </location>
</feature>
<evidence type="ECO:0000256" key="2">
    <source>
        <dbReference type="PROSITE-ProRule" id="PRU00708"/>
    </source>
</evidence>
<dbReference type="InterPro" id="IPR011990">
    <property type="entry name" value="TPR-like_helical_dom_sf"/>
</dbReference>
<dbReference type="InParanoid" id="A0A1E7EYG2"/>
<evidence type="ECO:0000313" key="4">
    <source>
        <dbReference type="Proteomes" id="UP000095751"/>
    </source>
</evidence>
<evidence type="ECO:0000256" key="1">
    <source>
        <dbReference type="ARBA" id="ARBA00022737"/>
    </source>
</evidence>
<reference evidence="3 4" key="1">
    <citation type="submission" date="2016-09" db="EMBL/GenBank/DDBJ databases">
        <title>Extensive genetic diversity and differential bi-allelic expression allows diatom success in the polar Southern Ocean.</title>
        <authorList>
            <consortium name="DOE Joint Genome Institute"/>
            <person name="Mock T."/>
            <person name="Otillar R.P."/>
            <person name="Strauss J."/>
            <person name="Dupont C."/>
            <person name="Frickenhaus S."/>
            <person name="Maumus F."/>
            <person name="Mcmullan M."/>
            <person name="Sanges R."/>
            <person name="Schmutz J."/>
            <person name="Toseland A."/>
            <person name="Valas R."/>
            <person name="Veluchamy A."/>
            <person name="Ward B.J."/>
            <person name="Allen A."/>
            <person name="Barry K."/>
            <person name="Falciatore A."/>
            <person name="Ferrante M."/>
            <person name="Fortunato A.E."/>
            <person name="Gloeckner G."/>
            <person name="Gruber A."/>
            <person name="Hipkin R."/>
            <person name="Janech M."/>
            <person name="Kroth P."/>
            <person name="Leese F."/>
            <person name="Lindquist E."/>
            <person name="Lyon B.R."/>
            <person name="Martin J."/>
            <person name="Mayer C."/>
            <person name="Parker M."/>
            <person name="Quesneville H."/>
            <person name="Raymond J."/>
            <person name="Uhlig C."/>
            <person name="Valentin K.U."/>
            <person name="Worden A.Z."/>
            <person name="Armbrust E.V."/>
            <person name="Bowler C."/>
            <person name="Green B."/>
            <person name="Moulton V."/>
            <person name="Van Oosterhout C."/>
            <person name="Grigoriev I."/>
        </authorList>
    </citation>
    <scope>NUCLEOTIDE SEQUENCE [LARGE SCALE GENOMIC DNA]</scope>
    <source>
        <strain evidence="3 4">CCMP1102</strain>
    </source>
</reference>
<accession>A0A1E7EYG2</accession>
<dbReference type="KEGG" id="fcy:FRACYDRAFT_246718"/>
<dbReference type="PROSITE" id="PS51375">
    <property type="entry name" value="PPR"/>
    <property type="match status" value="2"/>
</dbReference>
<proteinExistence type="predicted"/>
<dbReference type="PANTHER" id="PTHR47933">
    <property type="entry name" value="PENTATRICOPEPTIDE REPEAT-CONTAINING PROTEIN 1, MITOCHONDRIAL"/>
    <property type="match status" value="1"/>
</dbReference>
<keyword evidence="4" id="KW-1185">Reference proteome</keyword>
<feature type="repeat" description="PPR" evidence="2">
    <location>
        <begin position="334"/>
        <end position="364"/>
    </location>
</feature>
<dbReference type="InterPro" id="IPR051240">
    <property type="entry name" value="Mito_RNA-Proc/Resp"/>
</dbReference>
<evidence type="ECO:0008006" key="5">
    <source>
        <dbReference type="Google" id="ProtNLM"/>
    </source>
</evidence>
<keyword evidence="1" id="KW-0677">Repeat</keyword>
<dbReference type="Gene3D" id="1.25.40.10">
    <property type="entry name" value="Tetratricopeptide repeat domain"/>
    <property type="match status" value="4"/>
</dbReference>
<sequence length="586" mass="66154">MFRYYDPNIKENKNIIIKGYKGRQSRQTVDVIDCTQVINTWSKSRHKDAPQQALAILNKMTAVYRKDSNHHNNRPSSIRPNVFAYTGVINAFARRGDYNGAMGVFKLQLNDYKNEHNERAKPNVITFSAMIDACSKSDREDIPEIAEKLVATIDAWYDRGDLEEGPNTITYNSAINCWSKSNRPEALGRALGILDTMISKYEDGNEAARPNTITYNSIIDAHARQGDIDGANKVFTMMNNYATPNIQTYNILIHSWSKSDSPDAPTQAESLLMGIINGLEERPNTITYNVVINCWSKSNRPEGPSRALNILNTMIAKYKEEEDGSNQQAAVRPDTITYAAVMDAYARQGDVDGTNMVFKMMKEDYNSGNKNATPNIKSYTILIDAWSKSNNHDAPKEAQRLLMEMIDLYNNGELEESPGTATYNAVINCWSKSIHRPKAPSHALDILKTMITMYNDEDCNKKIRPNVVTYAAVMDAHARRGDIEGTNLVFSMMKADYSSGNTNAKPNLFTYNILLDAWANSGNLNAPIEVENILQEIKKKIKEGPDIYTITTMIKCLKQYHWSEERIQELEVEYFSATDIVFGRIA</sequence>
<dbReference type="Pfam" id="PF13041">
    <property type="entry name" value="PPR_2"/>
    <property type="match status" value="2"/>
</dbReference>
<protein>
    <recommendedName>
        <fullName evidence="5">Pentacotripeptide-repeat region of PRORP domain-containing protein</fullName>
    </recommendedName>
</protein>
<dbReference type="Pfam" id="PF13812">
    <property type="entry name" value="PPR_3"/>
    <property type="match status" value="2"/>
</dbReference>
<dbReference type="PANTHER" id="PTHR47933:SF11">
    <property type="entry name" value="PENTATRICOPEPTIDE REPEAT-CONTAINING PROTEIN 2"/>
    <property type="match status" value="1"/>
</dbReference>
<dbReference type="Proteomes" id="UP000095751">
    <property type="component" value="Unassembled WGS sequence"/>
</dbReference>
<dbReference type="AlphaFoldDB" id="A0A1E7EYG2"/>